<dbReference type="CDD" id="cd03443">
    <property type="entry name" value="PaaI_thioesterase"/>
    <property type="match status" value="1"/>
</dbReference>
<dbReference type="PATRIC" id="fig|1177179.3.peg.2140"/>
<evidence type="ECO:0000256" key="1">
    <source>
        <dbReference type="ARBA" id="ARBA00022801"/>
    </source>
</evidence>
<organism evidence="3 4">
    <name type="scientific">Alcanivorax hongdengensis A-11-3</name>
    <dbReference type="NCBI Taxonomy" id="1177179"/>
    <lineage>
        <taxon>Bacteria</taxon>
        <taxon>Pseudomonadati</taxon>
        <taxon>Pseudomonadota</taxon>
        <taxon>Gammaproteobacteria</taxon>
        <taxon>Oceanospirillales</taxon>
        <taxon>Alcanivoracaceae</taxon>
        <taxon>Alcanivorax</taxon>
    </lineage>
</organism>
<protein>
    <recommendedName>
        <fullName evidence="2">Thioesterase domain-containing protein</fullName>
    </recommendedName>
</protein>
<evidence type="ECO:0000259" key="2">
    <source>
        <dbReference type="Pfam" id="PF03061"/>
    </source>
</evidence>
<dbReference type="AlphaFoldDB" id="L0WB42"/>
<keyword evidence="1" id="KW-0378">Hydrolase</keyword>
<dbReference type="Proteomes" id="UP000010164">
    <property type="component" value="Unassembled WGS sequence"/>
</dbReference>
<evidence type="ECO:0000313" key="3">
    <source>
        <dbReference type="EMBL" id="EKF73973.1"/>
    </source>
</evidence>
<dbReference type="PANTHER" id="PTHR43240">
    <property type="entry name" value="1,4-DIHYDROXY-2-NAPHTHOYL-COA THIOESTERASE 1"/>
    <property type="match status" value="1"/>
</dbReference>
<evidence type="ECO:0000313" key="4">
    <source>
        <dbReference type="Proteomes" id="UP000010164"/>
    </source>
</evidence>
<dbReference type="GO" id="GO:0005829">
    <property type="term" value="C:cytosol"/>
    <property type="evidence" value="ECO:0007669"/>
    <property type="project" value="TreeGrafter"/>
</dbReference>
<dbReference type="STRING" id="1177179.A11A3_10721"/>
<comment type="caution">
    <text evidence="3">The sequence shown here is derived from an EMBL/GenBank/DDBJ whole genome shotgun (WGS) entry which is preliminary data.</text>
</comment>
<dbReference type="InterPro" id="IPR029069">
    <property type="entry name" value="HotDog_dom_sf"/>
</dbReference>
<dbReference type="SUPFAM" id="SSF54637">
    <property type="entry name" value="Thioesterase/thiol ester dehydrase-isomerase"/>
    <property type="match status" value="1"/>
</dbReference>
<keyword evidence="4" id="KW-1185">Reference proteome</keyword>
<dbReference type="InterPro" id="IPR006683">
    <property type="entry name" value="Thioestr_dom"/>
</dbReference>
<dbReference type="InterPro" id="IPR003736">
    <property type="entry name" value="PAAI_dom"/>
</dbReference>
<dbReference type="NCBIfam" id="TIGR00369">
    <property type="entry name" value="unchar_dom_1"/>
    <property type="match status" value="1"/>
</dbReference>
<gene>
    <name evidence="3" type="ORF">A11A3_10721</name>
</gene>
<sequence length="161" mass="17369">MANCYHGVFEPCSFVIEDQGLLMLNAQQVQEIIYQGLPAASEEGLRVEQVGDHRARVRTPFRESALRPGGTLSGPTMMGLADAAMYAAILAALGRVEMAVTQNLNINFLSRPAPRDLIAEAVILRLGRRSAVLEVQLFSEGGEEMVAHVTGTYALPASTRA</sequence>
<name>L0WB42_9GAMM</name>
<dbReference type="EMBL" id="AMRJ01000016">
    <property type="protein sequence ID" value="EKF73973.1"/>
    <property type="molecule type" value="Genomic_DNA"/>
</dbReference>
<dbReference type="GO" id="GO:0061522">
    <property type="term" value="F:1,4-dihydroxy-2-naphthoyl-CoA thioesterase activity"/>
    <property type="evidence" value="ECO:0007669"/>
    <property type="project" value="TreeGrafter"/>
</dbReference>
<dbReference type="Pfam" id="PF03061">
    <property type="entry name" value="4HBT"/>
    <property type="match status" value="1"/>
</dbReference>
<accession>L0WB42</accession>
<dbReference type="PANTHER" id="PTHR43240:SF10">
    <property type="entry name" value="BLL4964 PROTEIN"/>
    <property type="match status" value="1"/>
</dbReference>
<reference evidence="3 4" key="1">
    <citation type="journal article" date="2012" name="J. Bacteriol.">
        <title>Genome Sequence of the Alkane-Degrading Bacterium Alcanivorax hongdengensis Type Strain A-11-3.</title>
        <authorList>
            <person name="Lai Q."/>
            <person name="Shao Z."/>
        </authorList>
    </citation>
    <scope>NUCLEOTIDE SEQUENCE [LARGE SCALE GENOMIC DNA]</scope>
    <source>
        <strain evidence="3 4">A-11-3</strain>
    </source>
</reference>
<proteinExistence type="predicted"/>
<feature type="domain" description="Thioesterase" evidence="2">
    <location>
        <begin position="69"/>
        <end position="145"/>
    </location>
</feature>
<dbReference type="Gene3D" id="3.10.129.10">
    <property type="entry name" value="Hotdog Thioesterase"/>
    <property type="match status" value="1"/>
</dbReference>
<dbReference type="eggNOG" id="COG2050">
    <property type="taxonomic scope" value="Bacteria"/>
</dbReference>